<evidence type="ECO:0000256" key="1">
    <source>
        <dbReference type="ARBA" id="ARBA00004323"/>
    </source>
</evidence>
<evidence type="ECO:0000313" key="22">
    <source>
        <dbReference type="Proteomes" id="UP000085678"/>
    </source>
</evidence>
<feature type="coiled-coil region" evidence="21">
    <location>
        <begin position="31"/>
        <end position="76"/>
    </location>
</feature>
<keyword evidence="22" id="KW-1185">Reference proteome</keyword>
<dbReference type="GO" id="GO:0048471">
    <property type="term" value="C:perinuclear region of cytoplasm"/>
    <property type="evidence" value="ECO:0007669"/>
    <property type="project" value="UniProtKB-SubCell"/>
</dbReference>
<name>A0A1S3JYG8_LINAN</name>
<comment type="cofactor">
    <cofactor evidence="20">
        <name>Mn(2+)</name>
        <dbReference type="ChEBI" id="CHEBI:29035"/>
    </cofactor>
    <text evidence="20">The cofactor is mostly bound to the substrate.</text>
</comment>
<dbReference type="PANTHER" id="PTHR10468">
    <property type="entry name" value="PROTEIN O-LINKED-MANNOSE BETA-1,2-N-ACETYLGLUCOSAMINYLTRANSFERASE 1/ALPHA-1,3-MANNOSYL-GLYCOPROTEIN 2-BETA-N-ACETYLGLUCOSAMINYLTRANSFERASE"/>
    <property type="match status" value="1"/>
</dbReference>
<reference evidence="23" key="1">
    <citation type="submission" date="2025-08" db="UniProtKB">
        <authorList>
            <consortium name="RefSeq"/>
        </authorList>
    </citation>
    <scope>IDENTIFICATION</scope>
    <source>
        <tissue evidence="23">Gonads</tissue>
    </source>
</reference>
<dbReference type="InParanoid" id="A0A1S3JYG8"/>
<comment type="catalytic activity">
    <reaction evidence="19 20">
        <text>N(4)-(alpha-D-Man-(1-&gt;3)-[alpha-D-Man-(1-&gt;3)-[alpha-D-Man-(1-&gt;6)]-alpha-D-Man-(1-&gt;6)]-beta-D-Man-(1-&gt;4)-beta-D-GlcNAc-(1-&gt;4)-beta-D-GlcNAc)-L-asparaginyl-[protein] (N-glucan mannose isomer 5A1,2) + UDP-N-acetyl-alpha-D-glucosamine = N(4)-{beta-D-GlcNAc-(1-&gt;2)-alpha-D-Man-(1-&gt;3)-[alpha-D-Man-(1-&gt;3)-[alpha-D-Man-(1-&gt;6)]-alpha-D-Man-(1-&gt;6)]-beta-D-Man-(1-&gt;4)-beta-D-GlcNAc-(1-&gt;4)-beta-D-GlcNAc}-L-asparaginyl-[protein] + UDP + H(+)</text>
        <dbReference type="Rhea" id="RHEA:11456"/>
        <dbReference type="Rhea" id="RHEA-COMP:14367"/>
        <dbReference type="Rhea" id="RHEA-COMP:14368"/>
        <dbReference type="ChEBI" id="CHEBI:15378"/>
        <dbReference type="ChEBI" id="CHEBI:57705"/>
        <dbReference type="ChEBI" id="CHEBI:58223"/>
        <dbReference type="ChEBI" id="CHEBI:59087"/>
        <dbReference type="ChEBI" id="CHEBI:60625"/>
        <dbReference type="EC" id="2.4.1.101"/>
    </reaction>
</comment>
<comment type="subcellular location">
    <subcellularLocation>
        <location evidence="2">Cytoplasm</location>
        <location evidence="2">Perinuclear region</location>
    </subcellularLocation>
    <subcellularLocation>
        <location evidence="1 20">Golgi apparatus membrane</location>
        <topology evidence="1 20">Single-pass type II membrane protein</topology>
    </subcellularLocation>
</comment>
<sequence>MRRRHLVYVVIVCLVGWHLLAYMTMPRKVAEKSATMDKETLLRRLKALQQEVRQQANFHEKLLKQLVEERKAVESDLVQGRGDYLKDQVTSKLPSVTARYTATKVTQPVKHVETNPPVQQISIDPYNAVIPVLVFACNRITVKQNLDQLLKYRPSAEKYPIIVSQDCGHKPTSDAIDSYGAQITHLKHPDLTDISLPWTQRKFQGYYKISRHYRWALNQIFRVLNYSVVIIVEDDLDISPDFFEYFTALFPILERDPTLWCVSAWNDNGKVNNIEDNPLLLYRTDFFPGLGWMLDKNTWLELEPKWPATFWDDWMRHPNQRKNRTCIHPEVSRTRTFGRIGVSRGQFYDKHLKFIKLNDKPVPWTTMDLTYLLKENYDVKFVRDVYECPIVSVAQLQAGVSGSHPVRVQYTSKTDFKSIAKALGIMDDLKSGVPRGGYRGVVSFMFAGRRVHLTPPMPWTGYDPTWN</sequence>
<dbReference type="InterPro" id="IPR052261">
    <property type="entry name" value="Glycosyltransferase_13"/>
</dbReference>
<dbReference type="GO" id="GO:0030145">
    <property type="term" value="F:manganese ion binding"/>
    <property type="evidence" value="ECO:0007669"/>
    <property type="project" value="UniProtKB-UniRule"/>
</dbReference>
<keyword evidence="5" id="KW-0963">Cytoplasm</keyword>
<keyword evidence="7" id="KW-0808">Transferase</keyword>
<evidence type="ECO:0000256" key="9">
    <source>
        <dbReference type="ARBA" id="ARBA00022723"/>
    </source>
</evidence>
<dbReference type="KEGG" id="lak:106177004"/>
<dbReference type="FunFam" id="3.10.180.20:FF:000001">
    <property type="entry name" value="alpha-1,3-mannosyl-glycoprotein 2-beta-N-acetylglucosaminyltransferase"/>
    <property type="match status" value="1"/>
</dbReference>
<dbReference type="EC" id="2.4.1.101" evidence="17 20"/>
<keyword evidence="10 20" id="KW-0735">Signal-anchor</keyword>
<dbReference type="Gene3D" id="3.90.550.10">
    <property type="entry name" value="Spore Coat Polysaccharide Biosynthesis Protein SpsA, Chain A"/>
    <property type="match status" value="1"/>
</dbReference>
<evidence type="ECO:0000256" key="10">
    <source>
        <dbReference type="ARBA" id="ARBA00022968"/>
    </source>
</evidence>
<keyword evidence="12 20" id="KW-0333">Golgi apparatus</keyword>
<gene>
    <name evidence="23" type="primary">LOC106177004</name>
</gene>
<dbReference type="InterPro" id="IPR004139">
    <property type="entry name" value="Glyco_trans_13"/>
</dbReference>
<dbReference type="STRING" id="7574.A0A1S3JYG8"/>
<evidence type="ECO:0000313" key="23">
    <source>
        <dbReference type="RefSeq" id="XP_013415076.1"/>
    </source>
</evidence>
<proteinExistence type="inferred from homology"/>
<dbReference type="CDD" id="cd02514">
    <property type="entry name" value="GT13_GLCNAC-TI"/>
    <property type="match status" value="1"/>
</dbReference>
<keyword evidence="8 20" id="KW-0812">Transmembrane</keyword>
<keyword evidence="11 20" id="KW-1133">Transmembrane helix</keyword>
<protein>
    <recommendedName>
        <fullName evidence="17 20">Alpha-1,3-mannosyl-glycoprotein 2-beta-N-acetylglucosaminyltransferase</fullName>
        <shortName evidence="20">GNT-I</shortName>
        <shortName evidence="20">GlcNAc-T I</shortName>
        <ecNumber evidence="17 20">2.4.1.101</ecNumber>
    </recommendedName>
    <alternativeName>
        <fullName evidence="18 20">N-glycosyl-oligosaccharide-glycoprotein N-acetylglucosaminyltransferase I</fullName>
    </alternativeName>
</protein>
<evidence type="ECO:0000256" key="19">
    <source>
        <dbReference type="ARBA" id="ARBA00049421"/>
    </source>
</evidence>
<evidence type="ECO:0000256" key="14">
    <source>
        <dbReference type="ARBA" id="ARBA00023157"/>
    </source>
</evidence>
<keyword evidence="14" id="KW-1015">Disulfide bond</keyword>
<accession>A0A1S3JYG8</accession>
<dbReference type="Proteomes" id="UP000085678">
    <property type="component" value="Unplaced"/>
</dbReference>
<evidence type="ECO:0000256" key="17">
    <source>
        <dbReference type="ARBA" id="ARBA00038949"/>
    </source>
</evidence>
<dbReference type="RefSeq" id="XP_013415076.1">
    <property type="nucleotide sequence ID" value="XM_013559622.1"/>
</dbReference>
<dbReference type="InterPro" id="IPR029044">
    <property type="entry name" value="Nucleotide-diphossugar_trans"/>
</dbReference>
<keyword evidence="21" id="KW-0175">Coiled coil</keyword>
<evidence type="ECO:0000256" key="21">
    <source>
        <dbReference type="SAM" id="Coils"/>
    </source>
</evidence>
<comment type="similarity">
    <text evidence="4 20">Belongs to the glycosyltransferase 13 family.</text>
</comment>
<dbReference type="GeneID" id="106177004"/>
<evidence type="ECO:0000256" key="4">
    <source>
        <dbReference type="ARBA" id="ARBA00006492"/>
    </source>
</evidence>
<evidence type="ECO:0000256" key="7">
    <source>
        <dbReference type="ARBA" id="ARBA00022679"/>
    </source>
</evidence>
<evidence type="ECO:0000256" key="15">
    <source>
        <dbReference type="ARBA" id="ARBA00023211"/>
    </source>
</evidence>
<dbReference type="FunFam" id="3.90.550.10:FF:000055">
    <property type="entry name" value="Alpha-1,3-mannosyl-glycoprotein 2-beta-N-acetylglucosaminyltransferase"/>
    <property type="match status" value="1"/>
</dbReference>
<comment type="function">
    <text evidence="16 20">Initiates complex N-linked carbohydrate formation. Essential for the conversion of high-mannose to hybrid and complex N-glycans.</text>
</comment>
<evidence type="ECO:0000256" key="12">
    <source>
        <dbReference type="ARBA" id="ARBA00023034"/>
    </source>
</evidence>
<feature type="transmembrane region" description="Helical" evidence="20">
    <location>
        <begin position="7"/>
        <end position="25"/>
    </location>
</feature>
<dbReference type="Gene3D" id="3.10.180.20">
    <property type="entry name" value="N-Acetylglucosaminyltransferase I, Domain 2"/>
    <property type="match status" value="1"/>
</dbReference>
<dbReference type="UniPathway" id="UPA00378"/>
<evidence type="ECO:0000256" key="3">
    <source>
        <dbReference type="ARBA" id="ARBA00004922"/>
    </source>
</evidence>
<dbReference type="Pfam" id="PF03071">
    <property type="entry name" value="GNT-I"/>
    <property type="match status" value="1"/>
</dbReference>
<dbReference type="FunCoup" id="A0A1S3JYG8">
    <property type="interactions" value="1761"/>
</dbReference>
<evidence type="ECO:0000256" key="16">
    <source>
        <dbReference type="ARBA" id="ARBA00037706"/>
    </source>
</evidence>
<dbReference type="OrthoDB" id="440755at2759"/>
<dbReference type="PANTHER" id="PTHR10468:SF0">
    <property type="entry name" value="ALPHA-1,3-MANNOSYL-GLYCOPROTEIN 2-BETA-N-ACETYLGLUCOSAMINYLTRANSFERASE"/>
    <property type="match status" value="1"/>
</dbReference>
<keyword evidence="13 20" id="KW-0472">Membrane</keyword>
<dbReference type="GO" id="GO:0003827">
    <property type="term" value="F:alpha-1,3-mannosylglycoprotein 2-beta-N-acetylglucosaminyltransferase activity"/>
    <property type="evidence" value="ECO:0007669"/>
    <property type="project" value="UniProtKB-UniRule"/>
</dbReference>
<keyword evidence="15 20" id="KW-0464">Manganese</keyword>
<dbReference type="GO" id="GO:0000139">
    <property type="term" value="C:Golgi membrane"/>
    <property type="evidence" value="ECO:0007669"/>
    <property type="project" value="UniProtKB-SubCell"/>
</dbReference>
<evidence type="ECO:0000256" key="20">
    <source>
        <dbReference type="RuleBase" id="RU368119"/>
    </source>
</evidence>
<evidence type="ECO:0000256" key="8">
    <source>
        <dbReference type="ARBA" id="ARBA00022692"/>
    </source>
</evidence>
<dbReference type="AlphaFoldDB" id="A0A1S3JYG8"/>
<keyword evidence="9 20" id="KW-0479">Metal-binding</keyword>
<evidence type="ECO:0000256" key="6">
    <source>
        <dbReference type="ARBA" id="ARBA00022676"/>
    </source>
</evidence>
<comment type="pathway">
    <text evidence="3 20">Protein modification; protein glycosylation.</text>
</comment>
<evidence type="ECO:0000256" key="5">
    <source>
        <dbReference type="ARBA" id="ARBA00022490"/>
    </source>
</evidence>
<evidence type="ECO:0000256" key="13">
    <source>
        <dbReference type="ARBA" id="ARBA00023136"/>
    </source>
</evidence>
<dbReference type="SUPFAM" id="SSF53448">
    <property type="entry name" value="Nucleotide-diphospho-sugar transferases"/>
    <property type="match status" value="1"/>
</dbReference>
<evidence type="ECO:0000256" key="18">
    <source>
        <dbReference type="ARBA" id="ARBA00041712"/>
    </source>
</evidence>
<evidence type="ECO:0000256" key="11">
    <source>
        <dbReference type="ARBA" id="ARBA00022989"/>
    </source>
</evidence>
<evidence type="ECO:0000256" key="2">
    <source>
        <dbReference type="ARBA" id="ARBA00004556"/>
    </source>
</evidence>
<keyword evidence="6 20" id="KW-0328">Glycosyltransferase</keyword>
<organism evidence="22 23">
    <name type="scientific">Lingula anatina</name>
    <name type="common">Brachiopod</name>
    <name type="synonym">Lingula unguis</name>
    <dbReference type="NCBI Taxonomy" id="7574"/>
    <lineage>
        <taxon>Eukaryota</taxon>
        <taxon>Metazoa</taxon>
        <taxon>Spiralia</taxon>
        <taxon>Lophotrochozoa</taxon>
        <taxon>Brachiopoda</taxon>
        <taxon>Linguliformea</taxon>
        <taxon>Lingulata</taxon>
        <taxon>Lingulida</taxon>
        <taxon>Linguloidea</taxon>
        <taxon>Lingulidae</taxon>
        <taxon>Lingula</taxon>
    </lineage>
</organism>
<dbReference type="GO" id="GO:0006487">
    <property type="term" value="P:protein N-linked glycosylation"/>
    <property type="evidence" value="ECO:0007669"/>
    <property type="project" value="TreeGrafter"/>
</dbReference>